<feature type="compositionally biased region" description="Low complexity" evidence="4">
    <location>
        <begin position="105"/>
        <end position="127"/>
    </location>
</feature>
<dbReference type="GO" id="GO:0015934">
    <property type="term" value="C:large ribosomal subunit"/>
    <property type="evidence" value="ECO:0007669"/>
    <property type="project" value="InterPro"/>
</dbReference>
<dbReference type="CDD" id="cd06089">
    <property type="entry name" value="KOW_RPL26"/>
    <property type="match status" value="1"/>
</dbReference>
<organism evidence="5">
    <name type="scientific">mine drainage metagenome</name>
    <dbReference type="NCBI Taxonomy" id="410659"/>
    <lineage>
        <taxon>unclassified sequences</taxon>
        <taxon>metagenomes</taxon>
        <taxon>ecological metagenomes</taxon>
    </lineage>
</organism>
<dbReference type="NCBIfam" id="TIGR01080">
    <property type="entry name" value="rplX_A_E"/>
    <property type="match status" value="1"/>
</dbReference>
<protein>
    <submittedName>
        <fullName evidence="5">50S ribosomal protein L24P</fullName>
    </submittedName>
</protein>
<feature type="region of interest" description="Disordered" evidence="4">
    <location>
        <begin position="92"/>
        <end position="127"/>
    </location>
</feature>
<dbReference type="PANTHER" id="PTHR11143">
    <property type="entry name" value="60S RIBOSOMAL PROTEIN L26 FAMILY MEMBER"/>
    <property type="match status" value="1"/>
</dbReference>
<dbReference type="InterPro" id="IPR014722">
    <property type="entry name" value="Rib_uL2_dom2"/>
</dbReference>
<reference evidence="5" key="2">
    <citation type="journal article" date="2014" name="ISME J.">
        <title>Microbial stratification in low pH oxic and suboxic macroscopic growths along an acid mine drainage.</title>
        <authorList>
            <person name="Mendez-Garcia C."/>
            <person name="Mesa V."/>
            <person name="Sprenger R.R."/>
            <person name="Richter M."/>
            <person name="Diez M.S."/>
            <person name="Solano J."/>
            <person name="Bargiela R."/>
            <person name="Golyshina O.V."/>
            <person name="Manteca A."/>
            <person name="Ramos J.L."/>
            <person name="Gallego J.R."/>
            <person name="Llorente I."/>
            <person name="Martins Dos Santos V.A."/>
            <person name="Jensen O.N."/>
            <person name="Pelaez A.I."/>
            <person name="Sanchez J."/>
            <person name="Ferrer M."/>
        </authorList>
    </citation>
    <scope>NUCLEOTIDE SEQUENCE</scope>
</reference>
<keyword evidence="3" id="KW-0687">Ribonucleoprotein</keyword>
<dbReference type="EMBL" id="AUZY01010684">
    <property type="protein sequence ID" value="EQD37619.1"/>
    <property type="molecule type" value="Genomic_DNA"/>
</dbReference>
<dbReference type="Pfam" id="PF16906">
    <property type="entry name" value="Ribosomal_L26"/>
    <property type="match status" value="1"/>
</dbReference>
<sequence length="127" mass="14392">MVMVLPLSKELKSRYHRRRLTVRKGDTVRVLAGSFVGREERVARVDRRNRRLILDNVTLRKADKKLQQLPLNPGHLLLTRLNLSDAWRRRVLHAPEPAPEEEAPTEAATETPSASTTSAAPAPEKED</sequence>
<dbReference type="AlphaFoldDB" id="T1A9Q3"/>
<evidence type="ECO:0000313" key="5">
    <source>
        <dbReference type="EMBL" id="EQD37619.1"/>
    </source>
</evidence>
<dbReference type="GO" id="GO:0003735">
    <property type="term" value="F:structural constituent of ribosome"/>
    <property type="evidence" value="ECO:0007669"/>
    <property type="project" value="InterPro"/>
</dbReference>
<gene>
    <name evidence="5" type="ORF">B1B_16070</name>
</gene>
<dbReference type="InterPro" id="IPR008991">
    <property type="entry name" value="Translation_prot_SH3-like_sf"/>
</dbReference>
<accession>T1A9Q3</accession>
<dbReference type="Gene3D" id="2.30.30.30">
    <property type="match status" value="1"/>
</dbReference>
<reference evidence="5" key="1">
    <citation type="submission" date="2013-08" db="EMBL/GenBank/DDBJ databases">
        <authorList>
            <person name="Mendez C."/>
            <person name="Richter M."/>
            <person name="Ferrer M."/>
            <person name="Sanchez J."/>
        </authorList>
    </citation>
    <scope>NUCLEOTIDE SEQUENCE</scope>
</reference>
<evidence type="ECO:0000256" key="3">
    <source>
        <dbReference type="ARBA" id="ARBA00023274"/>
    </source>
</evidence>
<dbReference type="SUPFAM" id="SSF50104">
    <property type="entry name" value="Translation proteins SH3-like domain"/>
    <property type="match status" value="1"/>
</dbReference>
<evidence type="ECO:0000256" key="1">
    <source>
        <dbReference type="ARBA" id="ARBA00010618"/>
    </source>
</evidence>
<dbReference type="InterPro" id="IPR041988">
    <property type="entry name" value="Ribosomal_uL24_KOW"/>
</dbReference>
<comment type="similarity">
    <text evidence="1">Belongs to the universal ribosomal protein uL24 family.</text>
</comment>
<dbReference type="GO" id="GO:0003723">
    <property type="term" value="F:RNA binding"/>
    <property type="evidence" value="ECO:0007669"/>
    <property type="project" value="InterPro"/>
</dbReference>
<dbReference type="InterPro" id="IPR005756">
    <property type="entry name" value="Ribosomal_uL24_euk/arc"/>
</dbReference>
<evidence type="ECO:0000256" key="2">
    <source>
        <dbReference type="ARBA" id="ARBA00022980"/>
    </source>
</evidence>
<dbReference type="GO" id="GO:0006412">
    <property type="term" value="P:translation"/>
    <property type="evidence" value="ECO:0007669"/>
    <property type="project" value="InterPro"/>
</dbReference>
<evidence type="ECO:0000256" key="4">
    <source>
        <dbReference type="SAM" id="MobiDB-lite"/>
    </source>
</evidence>
<comment type="caution">
    <text evidence="5">The sequence shown here is derived from an EMBL/GenBank/DDBJ whole genome shotgun (WGS) entry which is preliminary data.</text>
</comment>
<keyword evidence="2 5" id="KW-0689">Ribosomal protein</keyword>
<proteinExistence type="inferred from homology"/>
<name>T1A9Q3_9ZZZZ</name>